<evidence type="ECO:0000256" key="12">
    <source>
        <dbReference type="ARBA" id="ARBA00023242"/>
    </source>
</evidence>
<dbReference type="CDD" id="cd02440">
    <property type="entry name" value="AdoMet_MTases"/>
    <property type="match status" value="1"/>
</dbReference>
<comment type="catalytic activity">
    <reaction evidence="16">
        <text>a 5'-end (N(2),N(7)-dimethyl 5'-triphosphoguanosine)-ribonucleoside in snRNA + S-adenosyl-L-methionine = a 5'-end (N(2),N(2),N(7)-trimethyl 5'-triphosphoguanosine)-ribonucleoside in snRNA + S-adenosyl-L-homocysteine + H(+)</text>
        <dbReference type="Rhea" id="RHEA:78479"/>
        <dbReference type="Rhea" id="RHEA-COMP:19087"/>
        <dbReference type="Rhea" id="RHEA-COMP:19089"/>
        <dbReference type="ChEBI" id="CHEBI:15378"/>
        <dbReference type="ChEBI" id="CHEBI:57856"/>
        <dbReference type="ChEBI" id="CHEBI:59789"/>
        <dbReference type="ChEBI" id="CHEBI:167623"/>
        <dbReference type="ChEBI" id="CHEBI:172880"/>
    </reaction>
    <physiologicalReaction direction="left-to-right" evidence="16">
        <dbReference type="Rhea" id="RHEA:78480"/>
    </physiologicalReaction>
</comment>
<evidence type="ECO:0000256" key="21">
    <source>
        <dbReference type="ARBA" id="ARBA00079339"/>
    </source>
</evidence>
<dbReference type="AlphaFoldDB" id="A0A9P6U8P2"/>
<comment type="caution">
    <text evidence="24">The sequence shown here is derived from an EMBL/GenBank/DDBJ whole genome shotgun (WGS) entry which is preliminary data.</text>
</comment>
<evidence type="ECO:0000256" key="6">
    <source>
        <dbReference type="ARBA" id="ARBA00022553"/>
    </source>
</evidence>
<keyword evidence="5" id="KW-0963">Cytoplasm</keyword>
<evidence type="ECO:0000313" key="24">
    <source>
        <dbReference type="EMBL" id="KAG0264369.1"/>
    </source>
</evidence>
<dbReference type="Pfam" id="PF09445">
    <property type="entry name" value="Methyltransf_15"/>
    <property type="match status" value="1"/>
</dbReference>
<feature type="compositionally biased region" description="Basic and acidic residues" evidence="23">
    <location>
        <begin position="161"/>
        <end position="173"/>
    </location>
</feature>
<keyword evidence="6" id="KW-0597">Phosphoprotein</keyword>
<keyword evidence="12" id="KW-0539">Nucleus</keyword>
<feature type="compositionally biased region" description="Acidic residues" evidence="23">
    <location>
        <begin position="75"/>
        <end position="86"/>
    </location>
</feature>
<keyword evidence="7" id="KW-0489">Methyltransferase</keyword>
<dbReference type="InterPro" id="IPR029063">
    <property type="entry name" value="SAM-dependent_MTases_sf"/>
</dbReference>
<evidence type="ECO:0000256" key="17">
    <source>
        <dbReference type="ARBA" id="ARBA00049075"/>
    </source>
</evidence>
<evidence type="ECO:0000256" key="13">
    <source>
        <dbReference type="ARBA" id="ARBA00025783"/>
    </source>
</evidence>
<proteinExistence type="inferred from homology"/>
<comment type="catalytic activity">
    <reaction evidence="15">
        <text>a 5'-end (N(7)-methyl 5'-triphosphoguanosine)-ribonucleoside in snoRNA + S-adenosyl-L-methionine = a 5'-end (N(2),N(7)-dimethyl 5'-triphosphoguanosine)-ribonucleoside in snoRNA + S-adenosyl-L-homocysteine + H(+)</text>
        <dbReference type="Rhea" id="RHEA:78475"/>
        <dbReference type="Rhea" id="RHEA-COMP:19086"/>
        <dbReference type="Rhea" id="RHEA-COMP:19088"/>
        <dbReference type="ChEBI" id="CHEBI:15378"/>
        <dbReference type="ChEBI" id="CHEBI:57856"/>
        <dbReference type="ChEBI" id="CHEBI:59789"/>
        <dbReference type="ChEBI" id="CHEBI:156461"/>
        <dbReference type="ChEBI" id="CHEBI:172880"/>
    </reaction>
    <physiologicalReaction direction="left-to-right" evidence="15">
        <dbReference type="Rhea" id="RHEA:78476"/>
    </physiologicalReaction>
</comment>
<dbReference type="PANTHER" id="PTHR14741:SF32">
    <property type="entry name" value="TRIMETHYLGUANOSINE SYNTHASE"/>
    <property type="match status" value="1"/>
</dbReference>
<evidence type="ECO:0000256" key="20">
    <source>
        <dbReference type="ARBA" id="ARBA00064494"/>
    </source>
</evidence>
<comment type="similarity">
    <text evidence="13">Belongs to the methyltransferase superfamily. Trimethylguanosine synthase family.</text>
</comment>
<feature type="compositionally biased region" description="Polar residues" evidence="23">
    <location>
        <begin position="60"/>
        <end position="74"/>
    </location>
</feature>
<keyword evidence="11" id="KW-0804">Transcription</keyword>
<comment type="catalytic activity">
    <reaction evidence="14">
        <text>a 5'-end (N(2),N(7)-dimethyl 5'-triphosphoguanosine)-ribonucleoside in snoRNA + S-adenosyl-L-methionine = a 5'-end (N(2),N(2),N(7)-trimethyl 5'-triphosphoguanosine)-ribonucleoside in snoRNA + S-adenosyl-L-homocysteine + H(+)</text>
        <dbReference type="Rhea" id="RHEA:78507"/>
        <dbReference type="Rhea" id="RHEA-COMP:19088"/>
        <dbReference type="Rhea" id="RHEA-COMP:19090"/>
        <dbReference type="ChEBI" id="CHEBI:15378"/>
        <dbReference type="ChEBI" id="CHEBI:57856"/>
        <dbReference type="ChEBI" id="CHEBI:59789"/>
        <dbReference type="ChEBI" id="CHEBI:167623"/>
        <dbReference type="ChEBI" id="CHEBI:172880"/>
    </reaction>
    <physiologicalReaction direction="left-to-right" evidence="14">
        <dbReference type="Rhea" id="RHEA:78508"/>
    </physiologicalReaction>
</comment>
<keyword evidence="8" id="KW-0808">Transferase</keyword>
<accession>A0A9P6U8P2</accession>
<comment type="subcellular location">
    <subcellularLocation>
        <location evidence="2">Cytoplasm</location>
    </subcellularLocation>
    <subcellularLocation>
        <location evidence="1">Nucleus</location>
        <location evidence="1">Cajal body</location>
    </subcellularLocation>
    <subcellularLocation>
        <location evidence="3">Nucleus</location>
        <location evidence="3">Nucleolus</location>
    </subcellularLocation>
</comment>
<evidence type="ECO:0000256" key="19">
    <source>
        <dbReference type="ARBA" id="ARBA00057179"/>
    </source>
</evidence>
<feature type="region of interest" description="Disordered" evidence="23">
    <location>
        <begin position="1"/>
        <end position="102"/>
    </location>
</feature>
<comment type="subunit">
    <text evidence="20">May form homooligomers. Interacts with CREBBP/CBP, EED/WAIT1, EP300/P300, NCOA6/PRIP, PPARBP/PBP and SMN.</text>
</comment>
<evidence type="ECO:0000256" key="3">
    <source>
        <dbReference type="ARBA" id="ARBA00004604"/>
    </source>
</evidence>
<keyword evidence="10" id="KW-0805">Transcription regulation</keyword>
<evidence type="ECO:0000256" key="5">
    <source>
        <dbReference type="ARBA" id="ARBA00022490"/>
    </source>
</evidence>
<dbReference type="InterPro" id="IPR019012">
    <property type="entry name" value="RNA_cap_Gua-N2-MeTrfase"/>
</dbReference>
<dbReference type="EMBL" id="JAAAJA010000052">
    <property type="protein sequence ID" value="KAG0264369.1"/>
    <property type="molecule type" value="Genomic_DNA"/>
</dbReference>
<evidence type="ECO:0000256" key="8">
    <source>
        <dbReference type="ARBA" id="ARBA00022679"/>
    </source>
</evidence>
<evidence type="ECO:0000256" key="1">
    <source>
        <dbReference type="ARBA" id="ARBA00004408"/>
    </source>
</evidence>
<dbReference type="GO" id="GO:0015030">
    <property type="term" value="C:Cajal body"/>
    <property type="evidence" value="ECO:0007669"/>
    <property type="project" value="UniProtKB-SubCell"/>
</dbReference>
<dbReference type="GO" id="GO:0005737">
    <property type="term" value="C:cytoplasm"/>
    <property type="evidence" value="ECO:0007669"/>
    <property type="project" value="UniProtKB-SubCell"/>
</dbReference>
<protein>
    <recommendedName>
        <fullName evidence="4">Trimethylguanosine synthase</fullName>
    </recommendedName>
    <alternativeName>
        <fullName evidence="18">Cap-specific guanine-N(2) methyltransferase</fullName>
    </alternativeName>
    <alternativeName>
        <fullName evidence="21">Nuclear receptor coactivator 6-interacting protein</fullName>
    </alternativeName>
    <alternativeName>
        <fullName evidence="22">PRIP-interacting protein with methyltransferase motif</fullName>
    </alternativeName>
</protein>
<feature type="compositionally biased region" description="Basic and acidic residues" evidence="23">
    <location>
        <begin position="253"/>
        <end position="265"/>
    </location>
</feature>
<feature type="compositionally biased region" description="Basic residues" evidence="23">
    <location>
        <begin position="151"/>
        <end position="160"/>
    </location>
</feature>
<evidence type="ECO:0000256" key="7">
    <source>
        <dbReference type="ARBA" id="ARBA00022603"/>
    </source>
</evidence>
<dbReference type="OrthoDB" id="194443at2759"/>
<comment type="function">
    <text evidence="19">Catalyzes the 2 serial methylation steps for the conversion of the 7-monomethylguanosine (m(7)G) caps of snRNAs and snoRNAs to a 2,2,7-trimethylguanosine (m(2,2,7)G) cap structure. The enzyme is specific for guanine, and N7 methylation must precede N2 methylation. Hypermethylation of the m7G cap of U snRNAs leads to their concentration in nuclear foci, their colocalization with coilin and the formation of canonical Cajal bodies (CBs). Plays a role in transcriptional regulation.</text>
</comment>
<feature type="compositionally biased region" description="Polar residues" evidence="23">
    <location>
        <begin position="266"/>
        <end position="276"/>
    </location>
</feature>
<name>A0A9P6U8P2_9FUNG</name>
<reference evidence="24" key="1">
    <citation type="journal article" date="2020" name="Fungal Divers.">
        <title>Resolving the Mortierellaceae phylogeny through synthesis of multi-gene phylogenetics and phylogenomics.</title>
        <authorList>
            <person name="Vandepol N."/>
            <person name="Liber J."/>
            <person name="Desiro A."/>
            <person name="Na H."/>
            <person name="Kennedy M."/>
            <person name="Barry K."/>
            <person name="Grigoriev I.V."/>
            <person name="Miller A.N."/>
            <person name="O'Donnell K."/>
            <person name="Stajich J.E."/>
            <person name="Bonito G."/>
        </authorList>
    </citation>
    <scope>NUCLEOTIDE SEQUENCE</scope>
    <source>
        <strain evidence="24">KOD948</strain>
    </source>
</reference>
<comment type="catalytic activity">
    <reaction evidence="17">
        <text>a 5'-end (N(7)-methyl 5'-triphosphoguanosine)-ribonucleoside in snRNA + S-adenosyl-L-methionine = a 5'-end (N(2),N(7)-dimethyl 5'-triphosphoguanosine)-ribonucleoside in snRNA + S-adenosyl-L-homocysteine + H(+)</text>
        <dbReference type="Rhea" id="RHEA:78471"/>
        <dbReference type="Rhea" id="RHEA-COMP:19085"/>
        <dbReference type="Rhea" id="RHEA-COMP:19087"/>
        <dbReference type="ChEBI" id="CHEBI:15378"/>
        <dbReference type="ChEBI" id="CHEBI:57856"/>
        <dbReference type="ChEBI" id="CHEBI:59789"/>
        <dbReference type="ChEBI" id="CHEBI:156461"/>
        <dbReference type="ChEBI" id="CHEBI:172880"/>
    </reaction>
    <physiologicalReaction direction="left-to-right" evidence="17">
        <dbReference type="Rhea" id="RHEA:78472"/>
    </physiologicalReaction>
</comment>
<dbReference type="GO" id="GO:0005730">
    <property type="term" value="C:nucleolus"/>
    <property type="evidence" value="ECO:0007669"/>
    <property type="project" value="UniProtKB-SubCell"/>
</dbReference>
<dbReference type="Proteomes" id="UP000726737">
    <property type="component" value="Unassembled WGS sequence"/>
</dbReference>
<organism evidence="24 25">
    <name type="scientific">Mortierella polycephala</name>
    <dbReference type="NCBI Taxonomy" id="41804"/>
    <lineage>
        <taxon>Eukaryota</taxon>
        <taxon>Fungi</taxon>
        <taxon>Fungi incertae sedis</taxon>
        <taxon>Mucoromycota</taxon>
        <taxon>Mortierellomycotina</taxon>
        <taxon>Mortierellomycetes</taxon>
        <taxon>Mortierellales</taxon>
        <taxon>Mortierellaceae</taxon>
        <taxon>Mortierella</taxon>
    </lineage>
</organism>
<evidence type="ECO:0000256" key="18">
    <source>
        <dbReference type="ARBA" id="ARBA00049790"/>
    </source>
</evidence>
<keyword evidence="25" id="KW-1185">Reference proteome</keyword>
<dbReference type="PANTHER" id="PTHR14741">
    <property type="entry name" value="S-ADENOSYLMETHIONINE-DEPENDENT METHYLTRANSFERASE RELATED"/>
    <property type="match status" value="1"/>
</dbReference>
<evidence type="ECO:0000256" key="15">
    <source>
        <dbReference type="ARBA" id="ARBA00048740"/>
    </source>
</evidence>
<evidence type="ECO:0000256" key="10">
    <source>
        <dbReference type="ARBA" id="ARBA00023015"/>
    </source>
</evidence>
<evidence type="ECO:0000256" key="22">
    <source>
        <dbReference type="ARBA" id="ARBA00081504"/>
    </source>
</evidence>
<keyword evidence="9" id="KW-0949">S-adenosyl-L-methionine</keyword>
<dbReference type="GO" id="GO:0071164">
    <property type="term" value="F:RNA cap trimethylguanosine synthase activity"/>
    <property type="evidence" value="ECO:0007669"/>
    <property type="project" value="TreeGrafter"/>
</dbReference>
<evidence type="ECO:0000256" key="4">
    <source>
        <dbReference type="ARBA" id="ARBA00018517"/>
    </source>
</evidence>
<evidence type="ECO:0000256" key="9">
    <source>
        <dbReference type="ARBA" id="ARBA00022691"/>
    </source>
</evidence>
<feature type="compositionally biased region" description="Basic and acidic residues" evidence="23">
    <location>
        <begin position="36"/>
        <end position="49"/>
    </location>
</feature>
<evidence type="ECO:0000256" key="16">
    <source>
        <dbReference type="ARBA" id="ARBA00048763"/>
    </source>
</evidence>
<feature type="region of interest" description="Disordered" evidence="23">
    <location>
        <begin position="136"/>
        <end position="276"/>
    </location>
</feature>
<feature type="compositionally biased region" description="Low complexity" evidence="23">
    <location>
        <begin position="197"/>
        <end position="206"/>
    </location>
</feature>
<dbReference type="Gene3D" id="3.40.50.150">
    <property type="entry name" value="Vaccinia Virus protein VP39"/>
    <property type="match status" value="1"/>
</dbReference>
<evidence type="ECO:0000313" key="25">
    <source>
        <dbReference type="Proteomes" id="UP000726737"/>
    </source>
</evidence>
<dbReference type="SUPFAM" id="SSF53335">
    <property type="entry name" value="S-adenosyl-L-methionine-dependent methyltransferases"/>
    <property type="match status" value="1"/>
</dbReference>
<evidence type="ECO:0000256" key="2">
    <source>
        <dbReference type="ARBA" id="ARBA00004496"/>
    </source>
</evidence>
<sequence>MARSKTKTRELALAGRGLLTTDTVSETKTLSKRQQRKAEMRMARREARQAKKSKKEAKSDSGTTSRLTHVSSSQDDNEGDSEDDGPPEVVPIIKNKSTSAPTVEIMSESTALSKEDQKIQALFQAIGARKKIQLDSVMPVPPGVLNEPKKDKKKKKKKKMNKQEQEQVEKAAEETIETQEHVSNAVEPEQEPESESASEALLAQSLGHTLTMGTKRKHVDEQEDKEQHTDDTMTQKSVVGVIDAEESVESVESPERKRIKLDSQHSYDQLQSSESSISRRVNYTHGNQLPEDMRKYWHQRYRYFSQYDQGIKMDKEGWYSVTPEKIAAHIAERCASDIIIDAFCGVGGNSIQFAMTCHRVIAIDIDPVRLRCAKHNAKIYGVEDRIEFIQGDYMTLIPRLKADVVFLSPPWGGPGYLAQDEFDIKRDIPMDGEFLFNETCKITKNIAYFLPRNSNAEQIGRLVGEDGNCEIEKNVLNKVCKAWTAYFGELATPGYEEDEEAQNEHPKDAIDYYCEDE</sequence>
<dbReference type="FunFam" id="3.40.50.150:FF:000066">
    <property type="entry name" value="Trimethylguanosine synthase 1"/>
    <property type="match status" value="1"/>
</dbReference>
<evidence type="ECO:0000256" key="14">
    <source>
        <dbReference type="ARBA" id="ARBA00047418"/>
    </source>
</evidence>
<evidence type="ECO:0000256" key="23">
    <source>
        <dbReference type="SAM" id="MobiDB-lite"/>
    </source>
</evidence>
<gene>
    <name evidence="24" type="primary">TGS1</name>
    <name evidence="24" type="ORF">BG011_006975</name>
</gene>
<evidence type="ECO:0000256" key="11">
    <source>
        <dbReference type="ARBA" id="ARBA00023163"/>
    </source>
</evidence>